<keyword evidence="3" id="KW-1185">Reference proteome</keyword>
<dbReference type="Gene3D" id="1.25.40.10">
    <property type="entry name" value="Tetratricopeptide repeat domain"/>
    <property type="match status" value="2"/>
</dbReference>
<feature type="domain" description="Bacterial transcriptional activator" evidence="1">
    <location>
        <begin position="94"/>
        <end position="222"/>
    </location>
</feature>
<dbReference type="InterPro" id="IPR005158">
    <property type="entry name" value="BTAD"/>
</dbReference>
<dbReference type="InterPro" id="IPR051677">
    <property type="entry name" value="AfsR-DnrI-RedD_regulator"/>
</dbReference>
<dbReference type="Pfam" id="PF03704">
    <property type="entry name" value="BTAD"/>
    <property type="match status" value="1"/>
</dbReference>
<evidence type="ECO:0000313" key="2">
    <source>
        <dbReference type="EMBL" id="MFD1372281.1"/>
    </source>
</evidence>
<protein>
    <submittedName>
        <fullName evidence="2">BTAD domain-containing putative transcriptional regulator</fullName>
    </submittedName>
</protein>
<organism evidence="2 3">
    <name type="scientific">Actinoplanes sichuanensis</name>
    <dbReference type="NCBI Taxonomy" id="512349"/>
    <lineage>
        <taxon>Bacteria</taxon>
        <taxon>Bacillati</taxon>
        <taxon>Actinomycetota</taxon>
        <taxon>Actinomycetes</taxon>
        <taxon>Micromonosporales</taxon>
        <taxon>Micromonosporaceae</taxon>
        <taxon>Actinoplanes</taxon>
    </lineage>
</organism>
<proteinExistence type="predicted"/>
<sequence>MAAIIQLLGRPGIHRPHHETGRLRGRKTWALLAALALRGHPTTRRALAELLFPAADDPAAALRWALSELRRGLGGDAVVGGDPVTLDLSPGTFVDAQLMLSGQPPADDDAGELLAGLVLPDCPEFELWLSHQRERVSLATQAALRSAVTAELGARRPAEAVRLARRLVQLAPLTERHQELLVGSLAAAGDRVGARAAADACTRRFESELGVRPSPRVAQAVRAPAAGLTLLPDGRRLKARLEIEAGKVLAAAGAAADGLERLRSAVRLADDLDDQVIRGEANAALGTTVVHTVALTAPEGVTALRRARDLARASGDRSTAASAGRELAFVATGARRGAGALLRQARELAYGDDAKLAATLGVEAIALVDSGRHEAGVRRFQRAIDLAEQAGEPRKAALSLTNLARAHLTAGDPAAARVCVDRAQTLVAEQRWTAFLPFPQAVSAELDLLEGRVDSAGELLACAWTAAVQLADPCWLAITGRGLGLLAARQGDVTAAMQWLDSAYHRTGAGLPQVCRWIDAATIDTICEVATAHRLPRAAASVAELEALAVRARMPRYAARAHHHRKLLTGKESGATVPV</sequence>
<dbReference type="PANTHER" id="PTHR35807">
    <property type="entry name" value="TRANSCRIPTIONAL REGULATOR REDD-RELATED"/>
    <property type="match status" value="1"/>
</dbReference>
<dbReference type="InterPro" id="IPR011990">
    <property type="entry name" value="TPR-like_helical_dom_sf"/>
</dbReference>
<accession>A0ABW4AN63</accession>
<gene>
    <name evidence="2" type="ORF">ACFQ5G_43755</name>
</gene>
<name>A0ABW4AN63_9ACTN</name>
<dbReference type="Pfam" id="PF13424">
    <property type="entry name" value="TPR_12"/>
    <property type="match status" value="1"/>
</dbReference>
<dbReference type="RefSeq" id="WP_317796281.1">
    <property type="nucleotide sequence ID" value="NZ_AP028461.1"/>
</dbReference>
<evidence type="ECO:0000259" key="1">
    <source>
        <dbReference type="SMART" id="SM01043"/>
    </source>
</evidence>
<comment type="caution">
    <text evidence="2">The sequence shown here is derived from an EMBL/GenBank/DDBJ whole genome shotgun (WGS) entry which is preliminary data.</text>
</comment>
<dbReference type="PANTHER" id="PTHR35807:SF3">
    <property type="entry name" value="BLL5740 PROTEIN"/>
    <property type="match status" value="1"/>
</dbReference>
<dbReference type="SUPFAM" id="SSF48452">
    <property type="entry name" value="TPR-like"/>
    <property type="match status" value="2"/>
</dbReference>
<dbReference type="Proteomes" id="UP001597183">
    <property type="component" value="Unassembled WGS sequence"/>
</dbReference>
<reference evidence="3" key="1">
    <citation type="journal article" date="2019" name="Int. J. Syst. Evol. Microbiol.">
        <title>The Global Catalogue of Microorganisms (GCM) 10K type strain sequencing project: providing services to taxonomists for standard genome sequencing and annotation.</title>
        <authorList>
            <consortium name="The Broad Institute Genomics Platform"/>
            <consortium name="The Broad Institute Genome Sequencing Center for Infectious Disease"/>
            <person name="Wu L."/>
            <person name="Ma J."/>
        </authorList>
    </citation>
    <scope>NUCLEOTIDE SEQUENCE [LARGE SCALE GENOMIC DNA]</scope>
    <source>
        <strain evidence="3">CCM 7526</strain>
    </source>
</reference>
<dbReference type="SMART" id="SM01043">
    <property type="entry name" value="BTAD"/>
    <property type="match status" value="1"/>
</dbReference>
<dbReference type="EMBL" id="JBHTMK010000055">
    <property type="protein sequence ID" value="MFD1372281.1"/>
    <property type="molecule type" value="Genomic_DNA"/>
</dbReference>
<evidence type="ECO:0000313" key="3">
    <source>
        <dbReference type="Proteomes" id="UP001597183"/>
    </source>
</evidence>